<proteinExistence type="inferred from homology"/>
<evidence type="ECO:0000256" key="7">
    <source>
        <dbReference type="ARBA" id="ARBA00048109"/>
    </source>
</evidence>
<comment type="pathway">
    <text evidence="1">Glycerolipid metabolism; triacylglycerol biosynthesis.</text>
</comment>
<dbReference type="GO" id="GO:0005886">
    <property type="term" value="C:plasma membrane"/>
    <property type="evidence" value="ECO:0007669"/>
    <property type="project" value="TreeGrafter"/>
</dbReference>
<accession>A0A8K1CSK8</accession>
<dbReference type="UniPathway" id="UPA00282"/>
<feature type="domain" description="O-acyltransferase WSD1-like N-terminal" evidence="9">
    <location>
        <begin position="77"/>
        <end position="290"/>
    </location>
</feature>
<comment type="catalytic activity">
    <reaction evidence="6">
        <text>a long chain fatty alcohol + a fatty acyl-CoA = a long-chain alcohol wax ester + CoA</text>
        <dbReference type="Rhea" id="RHEA:38443"/>
        <dbReference type="ChEBI" id="CHEBI:17135"/>
        <dbReference type="ChEBI" id="CHEBI:57287"/>
        <dbReference type="ChEBI" id="CHEBI:77636"/>
        <dbReference type="ChEBI" id="CHEBI:235323"/>
        <dbReference type="EC" id="2.3.1.75"/>
    </reaction>
</comment>
<feature type="domain" description="O-acyltransferase WSD1 C-terminal" evidence="10">
    <location>
        <begin position="335"/>
        <end position="475"/>
    </location>
</feature>
<name>A0A8K1CSK8_PYTOL</name>
<evidence type="ECO:0000259" key="10">
    <source>
        <dbReference type="Pfam" id="PF06974"/>
    </source>
</evidence>
<comment type="caution">
    <text evidence="11">The sequence shown here is derived from an EMBL/GenBank/DDBJ whole genome shotgun (WGS) entry which is preliminary data.</text>
</comment>
<evidence type="ECO:0000256" key="6">
    <source>
        <dbReference type="ARBA" id="ARBA00047604"/>
    </source>
</evidence>
<evidence type="ECO:0000313" key="11">
    <source>
        <dbReference type="EMBL" id="TMW68178.1"/>
    </source>
</evidence>
<keyword evidence="3" id="KW-0808">Transferase</keyword>
<dbReference type="InterPro" id="IPR023213">
    <property type="entry name" value="CAT-like_dom_sf"/>
</dbReference>
<dbReference type="InterPro" id="IPR009721">
    <property type="entry name" value="O-acyltransferase_WSD1_C"/>
</dbReference>
<evidence type="ECO:0000256" key="3">
    <source>
        <dbReference type="ARBA" id="ARBA00022679"/>
    </source>
</evidence>
<protein>
    <recommendedName>
        <fullName evidence="13">Diacylglycerol O-acyltransferase</fullName>
    </recommendedName>
</protein>
<evidence type="ECO:0000256" key="5">
    <source>
        <dbReference type="ARBA" id="ARBA00024360"/>
    </source>
</evidence>
<dbReference type="OrthoDB" id="619536at2759"/>
<keyword evidence="12" id="KW-1185">Reference proteome</keyword>
<evidence type="ECO:0000256" key="1">
    <source>
        <dbReference type="ARBA" id="ARBA00004771"/>
    </source>
</evidence>
<dbReference type="Pfam" id="PF03007">
    <property type="entry name" value="WS_DGAT_cat"/>
    <property type="match status" value="1"/>
</dbReference>
<comment type="pathway">
    <text evidence="2">Lipid metabolism.</text>
</comment>
<evidence type="ECO:0000256" key="4">
    <source>
        <dbReference type="ARBA" id="ARBA00023315"/>
    </source>
</evidence>
<dbReference type="AlphaFoldDB" id="A0A8K1CSK8"/>
<comment type="similarity">
    <text evidence="5">In the N-terminal section; belongs to the long-chain O-acyltransferase family.</text>
</comment>
<dbReference type="Pfam" id="PF06974">
    <property type="entry name" value="WS_DGAT_C"/>
    <property type="match status" value="1"/>
</dbReference>
<dbReference type="GO" id="GO:0019432">
    <property type="term" value="P:triglyceride biosynthetic process"/>
    <property type="evidence" value="ECO:0007669"/>
    <property type="project" value="UniProtKB-UniPathway"/>
</dbReference>
<evidence type="ECO:0000256" key="2">
    <source>
        <dbReference type="ARBA" id="ARBA00005189"/>
    </source>
</evidence>
<organism evidence="11 12">
    <name type="scientific">Pythium oligandrum</name>
    <name type="common">Mycoparasitic fungus</name>
    <dbReference type="NCBI Taxonomy" id="41045"/>
    <lineage>
        <taxon>Eukaryota</taxon>
        <taxon>Sar</taxon>
        <taxon>Stramenopiles</taxon>
        <taxon>Oomycota</taxon>
        <taxon>Peronosporomycetes</taxon>
        <taxon>Pythiales</taxon>
        <taxon>Pythiaceae</taxon>
        <taxon>Pythium</taxon>
    </lineage>
</organism>
<gene>
    <name evidence="11" type="ORF">Poli38472_007850</name>
</gene>
<feature type="transmembrane region" description="Helical" evidence="8">
    <location>
        <begin position="6"/>
        <end position="25"/>
    </location>
</feature>
<sequence length="495" mass="55023">MSLSFELNATTIAAALVVTLLLFVLQSSRRRQLKRSPDSPRQLHRRMSNIGLTTLVSEIETNLSIPVSVITVDGKVTTEEFTTRLQERMATDPFFTRFRSLVVGEAKTFVELPEFDAAQQIKSHVLEPEQSPIAFVETLVNMPMDFSKPLWEMHVLVDPANDHVTHFAWKVHHCLGDGASLSMAMIRLSDNKDQVDQMLQKMREAKKAEKKPKKPLGTKAKEFAGFCVLFLWSAAVITRKLALLFLRPEPKTLFKRPGGTRKRLSYQMLYSVNATKAVGKHYKATVNDVMLNCVAGAMRKALLEANEPIAPNLVVRAAIPVDMRGTTEEIKATANKFSSLVIDFPIGVADTGKRLRLIQKSMNEAKNSLEKVFTYTSSHIVAQLPAWLIKHAIQFTTSRLSVAISNVRMSSMQLSLCDKPMTSFFGFVPPPPTVNLGVAVLSVGDALGLNVLVDPHVGVDAKKFLEYAKEEFDALEALSKQEIAAETKASEKKEQ</sequence>
<comment type="catalytic activity">
    <reaction evidence="7">
        <text>an acyl-CoA + a 1,2-diacyl-sn-glycerol = a triacyl-sn-glycerol + CoA</text>
        <dbReference type="Rhea" id="RHEA:10868"/>
        <dbReference type="ChEBI" id="CHEBI:17815"/>
        <dbReference type="ChEBI" id="CHEBI:57287"/>
        <dbReference type="ChEBI" id="CHEBI:58342"/>
        <dbReference type="ChEBI" id="CHEBI:64615"/>
        <dbReference type="EC" id="2.3.1.20"/>
    </reaction>
</comment>
<dbReference type="PANTHER" id="PTHR31650:SF1">
    <property type="entry name" value="WAX ESTER SYNTHASE_DIACYLGLYCEROL ACYLTRANSFERASE 4-RELATED"/>
    <property type="match status" value="1"/>
</dbReference>
<evidence type="ECO:0000256" key="8">
    <source>
        <dbReference type="SAM" id="Phobius"/>
    </source>
</evidence>
<dbReference type="PANTHER" id="PTHR31650">
    <property type="entry name" value="O-ACYLTRANSFERASE (WSD1-LIKE) FAMILY PROTEIN"/>
    <property type="match status" value="1"/>
</dbReference>
<keyword evidence="4" id="KW-0012">Acyltransferase</keyword>
<evidence type="ECO:0000259" key="9">
    <source>
        <dbReference type="Pfam" id="PF03007"/>
    </source>
</evidence>
<reference evidence="11" key="1">
    <citation type="submission" date="2019-03" db="EMBL/GenBank/DDBJ databases">
        <title>Long read genome sequence of the mycoparasitic Pythium oligandrum ATCC 38472 isolated from sugarbeet rhizosphere.</title>
        <authorList>
            <person name="Gaulin E."/>
        </authorList>
    </citation>
    <scope>NUCLEOTIDE SEQUENCE</scope>
    <source>
        <strain evidence="11">ATCC 38472_TT</strain>
    </source>
</reference>
<evidence type="ECO:0000313" key="12">
    <source>
        <dbReference type="Proteomes" id="UP000794436"/>
    </source>
</evidence>
<keyword evidence="8" id="KW-0472">Membrane</keyword>
<keyword evidence="8" id="KW-0812">Transmembrane</keyword>
<dbReference type="SUPFAM" id="SSF52777">
    <property type="entry name" value="CoA-dependent acyltransferases"/>
    <property type="match status" value="1"/>
</dbReference>
<dbReference type="InterPro" id="IPR045034">
    <property type="entry name" value="O-acyltransferase_WSD1-like"/>
</dbReference>
<keyword evidence="8" id="KW-1133">Transmembrane helix</keyword>
<evidence type="ECO:0008006" key="13">
    <source>
        <dbReference type="Google" id="ProtNLM"/>
    </source>
</evidence>
<feature type="transmembrane region" description="Helical" evidence="8">
    <location>
        <begin position="223"/>
        <end position="246"/>
    </location>
</feature>
<dbReference type="InterPro" id="IPR004255">
    <property type="entry name" value="O-acyltransferase_WSD1_N"/>
</dbReference>
<dbReference type="EMBL" id="SPLM01000003">
    <property type="protein sequence ID" value="TMW68178.1"/>
    <property type="molecule type" value="Genomic_DNA"/>
</dbReference>
<dbReference type="GO" id="GO:0047196">
    <property type="term" value="F:long-chain-alcohol O-fatty-acyltransferase activity"/>
    <property type="evidence" value="ECO:0007669"/>
    <property type="project" value="UniProtKB-EC"/>
</dbReference>
<dbReference type="GO" id="GO:0004144">
    <property type="term" value="F:diacylglycerol O-acyltransferase activity"/>
    <property type="evidence" value="ECO:0007669"/>
    <property type="project" value="UniProtKB-EC"/>
</dbReference>
<dbReference type="Proteomes" id="UP000794436">
    <property type="component" value="Unassembled WGS sequence"/>
</dbReference>
<dbReference type="Gene3D" id="3.30.559.10">
    <property type="entry name" value="Chloramphenicol acetyltransferase-like domain"/>
    <property type="match status" value="1"/>
</dbReference>